<dbReference type="AlphaFoldDB" id="A0A917N3Q3"/>
<organism evidence="2 3">
    <name type="scientific">Mucilaginibacter galii</name>
    <dbReference type="NCBI Taxonomy" id="2005073"/>
    <lineage>
        <taxon>Bacteria</taxon>
        <taxon>Pseudomonadati</taxon>
        <taxon>Bacteroidota</taxon>
        <taxon>Sphingobacteriia</taxon>
        <taxon>Sphingobacteriales</taxon>
        <taxon>Sphingobacteriaceae</taxon>
        <taxon>Mucilaginibacter</taxon>
    </lineage>
</organism>
<comment type="caution">
    <text evidence="2">The sequence shown here is derived from an EMBL/GenBank/DDBJ whole genome shotgun (WGS) entry which is preliminary data.</text>
</comment>
<accession>A0A917N3Q3</accession>
<evidence type="ECO:0000259" key="1">
    <source>
        <dbReference type="Pfam" id="PF22677"/>
    </source>
</evidence>
<feature type="domain" description="Glyoxalase/Bleomycin resistance-like N-terminal" evidence="1">
    <location>
        <begin position="18"/>
        <end position="55"/>
    </location>
</feature>
<keyword evidence="3" id="KW-1185">Reference proteome</keyword>
<reference evidence="2" key="1">
    <citation type="journal article" date="2014" name="Int. J. Syst. Evol. Microbiol.">
        <title>Complete genome sequence of Corynebacterium casei LMG S-19264T (=DSM 44701T), isolated from a smear-ripened cheese.</title>
        <authorList>
            <consortium name="US DOE Joint Genome Institute (JGI-PGF)"/>
            <person name="Walter F."/>
            <person name="Albersmeier A."/>
            <person name="Kalinowski J."/>
            <person name="Ruckert C."/>
        </authorList>
    </citation>
    <scope>NUCLEOTIDE SEQUENCE</scope>
    <source>
        <strain evidence="2">CCM 8711</strain>
    </source>
</reference>
<keyword evidence="2" id="KW-0560">Oxidoreductase</keyword>
<keyword evidence="2" id="KW-0223">Dioxygenase</keyword>
<dbReference type="Gene3D" id="3.10.180.10">
    <property type="entry name" value="2,3-Dihydroxybiphenyl 1,2-Dioxygenase, domain 1"/>
    <property type="match status" value="1"/>
</dbReference>
<dbReference type="EMBL" id="BMDO01000006">
    <property type="protein sequence ID" value="GGI51217.1"/>
    <property type="molecule type" value="Genomic_DNA"/>
</dbReference>
<evidence type="ECO:0000313" key="2">
    <source>
        <dbReference type="EMBL" id="GGI51217.1"/>
    </source>
</evidence>
<dbReference type="InterPro" id="IPR029068">
    <property type="entry name" value="Glyas_Bleomycin-R_OHBP_Dase"/>
</dbReference>
<dbReference type="Proteomes" id="UP000662074">
    <property type="component" value="Unassembled WGS sequence"/>
</dbReference>
<name>A0A917N3Q3_9SPHI</name>
<proteinExistence type="predicted"/>
<dbReference type="PANTHER" id="PTHR36503">
    <property type="entry name" value="BLR2520 PROTEIN"/>
    <property type="match status" value="1"/>
</dbReference>
<dbReference type="SUPFAM" id="SSF54593">
    <property type="entry name" value="Glyoxalase/Bleomycin resistance protein/Dihydroxybiphenyl dioxygenase"/>
    <property type="match status" value="1"/>
</dbReference>
<evidence type="ECO:0000313" key="3">
    <source>
        <dbReference type="Proteomes" id="UP000662074"/>
    </source>
</evidence>
<dbReference type="GO" id="GO:0051213">
    <property type="term" value="F:dioxygenase activity"/>
    <property type="evidence" value="ECO:0007669"/>
    <property type="project" value="UniProtKB-KW"/>
</dbReference>
<gene>
    <name evidence="2" type="ORF">GCM10011425_24290</name>
</gene>
<protein>
    <submittedName>
        <fullName evidence="2">Extradiol dioxygenase</fullName>
    </submittedName>
</protein>
<reference evidence="2" key="2">
    <citation type="submission" date="2020-09" db="EMBL/GenBank/DDBJ databases">
        <authorList>
            <person name="Sun Q."/>
            <person name="Sedlacek I."/>
        </authorList>
    </citation>
    <scope>NUCLEOTIDE SEQUENCE</scope>
    <source>
        <strain evidence="2">CCM 8711</strain>
    </source>
</reference>
<sequence>MCRMFAIHKFQHHMATQIFLNLPVKDLNKSVQFFIKLGYTFNAQFTNENATCMIISDNIFVMLLVEPLFKGFTKKEITDTANGNECIICLSADSRAHVDLMVSKAIEAGATAPHPPQDHGFMYGRDFIDLDGHLWEYAWMDPAHLQA</sequence>
<dbReference type="InterPro" id="IPR053863">
    <property type="entry name" value="Glyoxy/Ble-like_N"/>
</dbReference>
<dbReference type="PANTHER" id="PTHR36503:SF2">
    <property type="entry name" value="BLR2408 PROTEIN"/>
    <property type="match status" value="1"/>
</dbReference>
<dbReference type="Pfam" id="PF22677">
    <property type="entry name" value="Ble-like_N"/>
    <property type="match status" value="1"/>
</dbReference>